<feature type="transmembrane region" description="Helical" evidence="6">
    <location>
        <begin position="172"/>
        <end position="199"/>
    </location>
</feature>
<comment type="similarity">
    <text evidence="5">Belongs to the SAT4 family.</text>
</comment>
<keyword evidence="9" id="KW-1185">Reference proteome</keyword>
<dbReference type="InterPro" id="IPR052337">
    <property type="entry name" value="SAT4-like"/>
</dbReference>
<evidence type="ECO:0000259" key="7">
    <source>
        <dbReference type="Pfam" id="PF20684"/>
    </source>
</evidence>
<reference evidence="8" key="1">
    <citation type="submission" date="2023-03" db="EMBL/GenBank/DDBJ databases">
        <title>Complete genome of Cladonia borealis.</title>
        <authorList>
            <person name="Park H."/>
        </authorList>
    </citation>
    <scope>NUCLEOTIDE SEQUENCE</scope>
    <source>
        <strain evidence="8">ANT050790</strain>
    </source>
</reference>
<keyword evidence="4 6" id="KW-0472">Membrane</keyword>
<organism evidence="8 9">
    <name type="scientific">Cladonia borealis</name>
    <dbReference type="NCBI Taxonomy" id="184061"/>
    <lineage>
        <taxon>Eukaryota</taxon>
        <taxon>Fungi</taxon>
        <taxon>Dikarya</taxon>
        <taxon>Ascomycota</taxon>
        <taxon>Pezizomycotina</taxon>
        <taxon>Lecanoromycetes</taxon>
        <taxon>OSLEUM clade</taxon>
        <taxon>Lecanoromycetidae</taxon>
        <taxon>Lecanorales</taxon>
        <taxon>Lecanorineae</taxon>
        <taxon>Cladoniaceae</taxon>
        <taxon>Cladonia</taxon>
    </lineage>
</organism>
<dbReference type="InterPro" id="IPR049326">
    <property type="entry name" value="Rhodopsin_dom_fungi"/>
</dbReference>
<dbReference type="GO" id="GO:0016020">
    <property type="term" value="C:membrane"/>
    <property type="evidence" value="ECO:0007669"/>
    <property type="project" value="UniProtKB-SubCell"/>
</dbReference>
<comment type="subcellular location">
    <subcellularLocation>
        <location evidence="1">Membrane</location>
        <topology evidence="1">Multi-pass membrane protein</topology>
    </subcellularLocation>
</comment>
<comment type="caution">
    <text evidence="8">The sequence shown here is derived from an EMBL/GenBank/DDBJ whole genome shotgun (WGS) entry which is preliminary data.</text>
</comment>
<feature type="transmembrane region" description="Helical" evidence="6">
    <location>
        <begin position="16"/>
        <end position="38"/>
    </location>
</feature>
<evidence type="ECO:0000256" key="5">
    <source>
        <dbReference type="ARBA" id="ARBA00038359"/>
    </source>
</evidence>
<feature type="transmembrane region" description="Helical" evidence="6">
    <location>
        <begin position="211"/>
        <end position="234"/>
    </location>
</feature>
<gene>
    <name evidence="8" type="ORF">JMJ35_000452</name>
</gene>
<feature type="transmembrane region" description="Helical" evidence="6">
    <location>
        <begin position="91"/>
        <end position="117"/>
    </location>
</feature>
<dbReference type="PANTHER" id="PTHR33048">
    <property type="entry name" value="PTH11-LIKE INTEGRAL MEMBRANE PROTEIN (AFU_ORTHOLOGUE AFUA_5G11245)"/>
    <property type="match status" value="1"/>
</dbReference>
<feature type="transmembrane region" description="Helical" evidence="6">
    <location>
        <begin position="50"/>
        <end position="71"/>
    </location>
</feature>
<dbReference type="Pfam" id="PF20684">
    <property type="entry name" value="Fung_rhodopsin"/>
    <property type="match status" value="1"/>
</dbReference>
<feature type="transmembrane region" description="Helical" evidence="6">
    <location>
        <begin position="246"/>
        <end position="269"/>
    </location>
</feature>
<dbReference type="PANTHER" id="PTHR33048:SF146">
    <property type="entry name" value="INTEGRAL MEMBRANE PROTEIN"/>
    <property type="match status" value="1"/>
</dbReference>
<sequence>MADSGLPSCNQNHGPMILILAYVLLSLAIITVVSRLYLRSSLRHGLRADDYTVVASLVAGIIGVGSLTRLVDEGLGRHIYCIPPEQIPSAVKWSVIAQIWNIIGIGLCKISVCLCVLRIIDRARKGLTAFLWTVIAFAAASHSAQVILFLVQCRPMNAIWNADVHGQCFSPHITYLAGYIGFGLDGLTDLVCAGIPTFILHRVQLSSRTKIALCTLMGLGSLTAGCAIAKAITLRGVFEKDYTWGLWKPAICTIIEHLAGITLVSLPALKPLFNKLLNVTRGSSDSNMPYGRWPGNVSGDKYGFEKSLKSDGSEPTAMQSFENAIVKTTDFRLNSEHTSQISQHLEDYWPLPPSSVNVATAERFERSNVL</sequence>
<evidence type="ECO:0000256" key="4">
    <source>
        <dbReference type="ARBA" id="ARBA00023136"/>
    </source>
</evidence>
<dbReference type="EMBL" id="JAFEKC020000001">
    <property type="protein sequence ID" value="KAK0517297.1"/>
    <property type="molecule type" value="Genomic_DNA"/>
</dbReference>
<name>A0AA39R992_9LECA</name>
<dbReference type="AlphaFoldDB" id="A0AA39R992"/>
<proteinExistence type="inferred from homology"/>
<dbReference type="Proteomes" id="UP001166286">
    <property type="component" value="Unassembled WGS sequence"/>
</dbReference>
<evidence type="ECO:0000313" key="9">
    <source>
        <dbReference type="Proteomes" id="UP001166286"/>
    </source>
</evidence>
<keyword evidence="3 6" id="KW-1133">Transmembrane helix</keyword>
<keyword evidence="2 6" id="KW-0812">Transmembrane</keyword>
<feature type="domain" description="Rhodopsin" evidence="7">
    <location>
        <begin position="35"/>
        <end position="275"/>
    </location>
</feature>
<evidence type="ECO:0000313" key="8">
    <source>
        <dbReference type="EMBL" id="KAK0517297.1"/>
    </source>
</evidence>
<evidence type="ECO:0000256" key="3">
    <source>
        <dbReference type="ARBA" id="ARBA00022989"/>
    </source>
</evidence>
<protein>
    <recommendedName>
        <fullName evidence="7">Rhodopsin domain-containing protein</fullName>
    </recommendedName>
</protein>
<evidence type="ECO:0000256" key="2">
    <source>
        <dbReference type="ARBA" id="ARBA00022692"/>
    </source>
</evidence>
<evidence type="ECO:0000256" key="6">
    <source>
        <dbReference type="SAM" id="Phobius"/>
    </source>
</evidence>
<evidence type="ECO:0000256" key="1">
    <source>
        <dbReference type="ARBA" id="ARBA00004141"/>
    </source>
</evidence>
<feature type="transmembrane region" description="Helical" evidence="6">
    <location>
        <begin position="129"/>
        <end position="152"/>
    </location>
</feature>
<accession>A0AA39R992</accession>